<keyword evidence="2" id="KW-0489">Methyltransferase</keyword>
<evidence type="ECO:0000259" key="1">
    <source>
        <dbReference type="Pfam" id="PF08241"/>
    </source>
</evidence>
<protein>
    <submittedName>
        <fullName evidence="2">Methyltransferase domain-containing protein</fullName>
    </submittedName>
</protein>
<sequence length="220" mass="23850">MPLPSPTGQPDSSRDWFVTAPGRALLDSELASVHTALLERPGQYWLWLAPDAGTLATALPSHGLRLQARADDGWHGAVRCALPLPLANESVATVVVQHVVAGGRDGATLLRECARILVPGGRLWLFALNPLSPYRWRWSGNGVGASEPMPWRRRLRAAGLQPEPVSRGLGPRWRIRAEADLQPGPGLRAAWLLRAEKREIPLTPLRTRAPLRIGGGIPAA</sequence>
<dbReference type="InterPro" id="IPR029063">
    <property type="entry name" value="SAM-dependent_MTases_sf"/>
</dbReference>
<dbReference type="RefSeq" id="WP_117203009.1">
    <property type="nucleotide sequence ID" value="NZ_JBHTBK010000020.1"/>
</dbReference>
<dbReference type="Proteomes" id="UP000262917">
    <property type="component" value="Unassembled WGS sequence"/>
</dbReference>
<comment type="caution">
    <text evidence="2">The sequence shown here is derived from an EMBL/GenBank/DDBJ whole genome shotgun (WGS) entry which is preliminary data.</text>
</comment>
<dbReference type="SUPFAM" id="SSF53335">
    <property type="entry name" value="S-adenosyl-L-methionine-dependent methyltransferases"/>
    <property type="match status" value="1"/>
</dbReference>
<dbReference type="AlphaFoldDB" id="A0A372DKC3"/>
<proteinExistence type="predicted"/>
<dbReference type="EMBL" id="QVPD01000009">
    <property type="protein sequence ID" value="RFP60000.1"/>
    <property type="molecule type" value="Genomic_DNA"/>
</dbReference>
<name>A0A372DKC3_9GAMM</name>
<dbReference type="Gene3D" id="3.40.50.150">
    <property type="entry name" value="Vaccinia Virus protein VP39"/>
    <property type="match status" value="1"/>
</dbReference>
<keyword evidence="3" id="KW-1185">Reference proteome</keyword>
<evidence type="ECO:0000313" key="3">
    <source>
        <dbReference type="Proteomes" id="UP000262917"/>
    </source>
</evidence>
<accession>A0A372DKC3</accession>
<keyword evidence="2" id="KW-0808">Transferase</keyword>
<reference evidence="2 3" key="1">
    <citation type="submission" date="2018-08" db="EMBL/GenBank/DDBJ databases">
        <title>Lysobacter weifangensis sp. nov., a new member of the family 'Xanthomonadaceae', isolated from soil in a farmland.</title>
        <authorList>
            <person name="Zhao H."/>
        </authorList>
    </citation>
    <scope>NUCLEOTIDE SEQUENCE [LARGE SCALE GENOMIC DNA]</scope>
    <source>
        <strain evidence="2 3">WF-2</strain>
    </source>
</reference>
<dbReference type="Pfam" id="PF08241">
    <property type="entry name" value="Methyltransf_11"/>
    <property type="match status" value="1"/>
</dbReference>
<dbReference type="OrthoDB" id="5983563at2"/>
<gene>
    <name evidence="2" type="ORF">D0Y53_09360</name>
</gene>
<organism evidence="2 3">
    <name type="scientific">Cognatiluteimonas weifangensis</name>
    <dbReference type="NCBI Taxonomy" id="2303539"/>
    <lineage>
        <taxon>Bacteria</taxon>
        <taxon>Pseudomonadati</taxon>
        <taxon>Pseudomonadota</taxon>
        <taxon>Gammaproteobacteria</taxon>
        <taxon>Lysobacterales</taxon>
        <taxon>Lysobacteraceae</taxon>
        <taxon>Cognatiluteimonas</taxon>
    </lineage>
</organism>
<evidence type="ECO:0000313" key="2">
    <source>
        <dbReference type="EMBL" id="RFP60000.1"/>
    </source>
</evidence>
<dbReference type="GO" id="GO:0008757">
    <property type="term" value="F:S-adenosylmethionine-dependent methyltransferase activity"/>
    <property type="evidence" value="ECO:0007669"/>
    <property type="project" value="InterPro"/>
</dbReference>
<dbReference type="InterPro" id="IPR013216">
    <property type="entry name" value="Methyltransf_11"/>
</dbReference>
<feature type="domain" description="Methyltransferase type 11" evidence="1">
    <location>
        <begin position="81"/>
        <end position="124"/>
    </location>
</feature>
<dbReference type="GO" id="GO:0032259">
    <property type="term" value="P:methylation"/>
    <property type="evidence" value="ECO:0007669"/>
    <property type="project" value="UniProtKB-KW"/>
</dbReference>